<accession>A0A371K303</accession>
<reference evidence="3 4" key="1">
    <citation type="submission" date="2018-08" db="EMBL/GenBank/DDBJ databases">
        <title>Lysobacter sp. zong2l5, whole genome shotgun sequence.</title>
        <authorList>
            <person name="Zhang X."/>
            <person name="Feng G."/>
            <person name="Zhu H."/>
        </authorList>
    </citation>
    <scope>NUCLEOTIDE SEQUENCE [LARGE SCALE GENOMIC DNA]</scope>
    <source>
        <strain evidence="4">zong2l5</strain>
    </source>
</reference>
<evidence type="ECO:0000256" key="1">
    <source>
        <dbReference type="SAM" id="MobiDB-lite"/>
    </source>
</evidence>
<keyword evidence="4" id="KW-1185">Reference proteome</keyword>
<feature type="region of interest" description="Disordered" evidence="1">
    <location>
        <begin position="1"/>
        <end position="20"/>
    </location>
</feature>
<dbReference type="Proteomes" id="UP000264492">
    <property type="component" value="Unassembled WGS sequence"/>
</dbReference>
<evidence type="ECO:0000313" key="4">
    <source>
        <dbReference type="Proteomes" id="UP000264492"/>
    </source>
</evidence>
<evidence type="ECO:0000313" key="3">
    <source>
        <dbReference type="EMBL" id="RDZ28309.1"/>
    </source>
</evidence>
<proteinExistence type="predicted"/>
<protein>
    <recommendedName>
        <fullName evidence="5">Toxin CptA</fullName>
    </recommendedName>
</protein>
<dbReference type="AlphaFoldDB" id="A0A371K303"/>
<name>A0A371K303_9GAMM</name>
<dbReference type="OrthoDB" id="6054402at2"/>
<feature type="compositionally biased region" description="Polar residues" evidence="1">
    <location>
        <begin position="1"/>
        <end position="11"/>
    </location>
</feature>
<comment type="caution">
    <text evidence="3">The sequence shown here is derived from an EMBL/GenBank/DDBJ whole genome shotgun (WGS) entry which is preliminary data.</text>
</comment>
<keyword evidence="2" id="KW-0472">Membrane</keyword>
<feature type="transmembrane region" description="Helical" evidence="2">
    <location>
        <begin position="57"/>
        <end position="73"/>
    </location>
</feature>
<evidence type="ECO:0000256" key="2">
    <source>
        <dbReference type="SAM" id="Phobius"/>
    </source>
</evidence>
<gene>
    <name evidence="3" type="ORF">DX914_03975</name>
</gene>
<sequence>MPSSTRSSNASAPCRPPPKAREGRLDWLPSRGLAAALALIGLLAAVAVLNCELPRPWAWPLAAVAALYGAWLARRELRRPPQALVVAAGRFHLDGVELCQPRLHWRGPLACLSFRQGRRRRYRIGWPDALGATARRELRLAASVITPTPDPRSMAP</sequence>
<organism evidence="3 4">
    <name type="scientific">Lysobacter silvisoli</name>
    <dbReference type="NCBI Taxonomy" id="2293254"/>
    <lineage>
        <taxon>Bacteria</taxon>
        <taxon>Pseudomonadati</taxon>
        <taxon>Pseudomonadota</taxon>
        <taxon>Gammaproteobacteria</taxon>
        <taxon>Lysobacterales</taxon>
        <taxon>Lysobacteraceae</taxon>
        <taxon>Lysobacter</taxon>
    </lineage>
</organism>
<dbReference type="EMBL" id="QTSU01000001">
    <property type="protein sequence ID" value="RDZ28309.1"/>
    <property type="molecule type" value="Genomic_DNA"/>
</dbReference>
<evidence type="ECO:0008006" key="5">
    <source>
        <dbReference type="Google" id="ProtNLM"/>
    </source>
</evidence>
<keyword evidence="2" id="KW-0812">Transmembrane</keyword>
<keyword evidence="2" id="KW-1133">Transmembrane helix</keyword>